<comment type="caution">
    <text evidence="1">The sequence shown here is derived from an EMBL/GenBank/DDBJ whole genome shotgun (WGS) entry which is preliminary data.</text>
</comment>
<protein>
    <recommendedName>
        <fullName evidence="3">F-box domain-containing protein</fullName>
    </recommendedName>
</protein>
<dbReference type="OrthoDB" id="3661456at2759"/>
<evidence type="ECO:0000313" key="2">
    <source>
        <dbReference type="Proteomes" id="UP000800235"/>
    </source>
</evidence>
<organism evidence="1 2">
    <name type="scientific">Tothia fuscella</name>
    <dbReference type="NCBI Taxonomy" id="1048955"/>
    <lineage>
        <taxon>Eukaryota</taxon>
        <taxon>Fungi</taxon>
        <taxon>Dikarya</taxon>
        <taxon>Ascomycota</taxon>
        <taxon>Pezizomycotina</taxon>
        <taxon>Dothideomycetes</taxon>
        <taxon>Pleosporomycetidae</taxon>
        <taxon>Venturiales</taxon>
        <taxon>Cylindrosympodiaceae</taxon>
        <taxon>Tothia</taxon>
    </lineage>
</organism>
<evidence type="ECO:0008006" key="3">
    <source>
        <dbReference type="Google" id="ProtNLM"/>
    </source>
</evidence>
<dbReference type="Proteomes" id="UP000800235">
    <property type="component" value="Unassembled WGS sequence"/>
</dbReference>
<gene>
    <name evidence="1" type="ORF">EJ08DRAFT_524978</name>
</gene>
<dbReference type="InterPro" id="IPR038883">
    <property type="entry name" value="AN11006-like"/>
</dbReference>
<name>A0A9P4NH77_9PEZI</name>
<accession>A0A9P4NH77</accession>
<dbReference type="AlphaFoldDB" id="A0A9P4NH77"/>
<dbReference type="EMBL" id="MU007104">
    <property type="protein sequence ID" value="KAF2420995.1"/>
    <property type="molecule type" value="Genomic_DNA"/>
</dbReference>
<dbReference type="PANTHER" id="PTHR42085:SF2">
    <property type="entry name" value="F-BOX DOMAIN-CONTAINING PROTEIN"/>
    <property type="match status" value="1"/>
</dbReference>
<proteinExistence type="predicted"/>
<reference evidence="1" key="1">
    <citation type="journal article" date="2020" name="Stud. Mycol.">
        <title>101 Dothideomycetes genomes: a test case for predicting lifestyles and emergence of pathogens.</title>
        <authorList>
            <person name="Haridas S."/>
            <person name="Albert R."/>
            <person name="Binder M."/>
            <person name="Bloem J."/>
            <person name="Labutti K."/>
            <person name="Salamov A."/>
            <person name="Andreopoulos B."/>
            <person name="Baker S."/>
            <person name="Barry K."/>
            <person name="Bills G."/>
            <person name="Bluhm B."/>
            <person name="Cannon C."/>
            <person name="Castanera R."/>
            <person name="Culley D."/>
            <person name="Daum C."/>
            <person name="Ezra D."/>
            <person name="Gonzalez J."/>
            <person name="Henrissat B."/>
            <person name="Kuo A."/>
            <person name="Liang C."/>
            <person name="Lipzen A."/>
            <person name="Lutzoni F."/>
            <person name="Magnuson J."/>
            <person name="Mondo S."/>
            <person name="Nolan M."/>
            <person name="Ohm R."/>
            <person name="Pangilinan J."/>
            <person name="Park H.-J."/>
            <person name="Ramirez L."/>
            <person name="Alfaro M."/>
            <person name="Sun H."/>
            <person name="Tritt A."/>
            <person name="Yoshinaga Y."/>
            <person name="Zwiers L.-H."/>
            <person name="Turgeon B."/>
            <person name="Goodwin S."/>
            <person name="Spatafora J."/>
            <person name="Crous P."/>
            <person name="Grigoriev I."/>
        </authorList>
    </citation>
    <scope>NUCLEOTIDE SEQUENCE</scope>
    <source>
        <strain evidence="1">CBS 130266</strain>
    </source>
</reference>
<keyword evidence="2" id="KW-1185">Reference proteome</keyword>
<dbReference type="PANTHER" id="PTHR42085">
    <property type="entry name" value="F-BOX DOMAIN-CONTAINING PROTEIN"/>
    <property type="match status" value="1"/>
</dbReference>
<evidence type="ECO:0000313" key="1">
    <source>
        <dbReference type="EMBL" id="KAF2420995.1"/>
    </source>
</evidence>
<sequence>MAEAKGSLGLADLPLEIRLKIYRNLSLAKWISLERQSRMANFQSKVRSPIKLSSPLLRTCKAICRETLPILYGENSFVVRFYSSEAQAKFGRAIGWRARALIRRVKIPEGGGLRTKAMAFLLKSFRNLQTIELLAEAPLASDATNNRITGLEKDLNYKVPSTVFLTELKRLFPHITLEIRITWTTWNKDFEGTTHWV</sequence>